<name>A0ABV9D8C7_9MICO</name>
<dbReference type="SMART" id="SM00198">
    <property type="entry name" value="SCP"/>
    <property type="match status" value="1"/>
</dbReference>
<evidence type="ECO:0000313" key="6">
    <source>
        <dbReference type="EMBL" id="MFC4554872.1"/>
    </source>
</evidence>
<protein>
    <submittedName>
        <fullName evidence="6">FG-GAP-like repeat-containing protein</fullName>
    </submittedName>
</protein>
<dbReference type="Gene3D" id="3.40.33.10">
    <property type="entry name" value="CAP"/>
    <property type="match status" value="1"/>
</dbReference>
<keyword evidence="2" id="KW-0677">Repeat</keyword>
<dbReference type="Pfam" id="PF13517">
    <property type="entry name" value="FG-GAP_3"/>
    <property type="match status" value="2"/>
</dbReference>
<dbReference type="SMART" id="SM00191">
    <property type="entry name" value="Int_alpha"/>
    <property type="match status" value="2"/>
</dbReference>
<dbReference type="InterPro" id="IPR014044">
    <property type="entry name" value="CAP_dom"/>
</dbReference>
<evidence type="ECO:0000259" key="5">
    <source>
        <dbReference type="SMART" id="SM00198"/>
    </source>
</evidence>
<dbReference type="PANTHER" id="PTHR44103">
    <property type="entry name" value="PROPROTEIN CONVERTASE P"/>
    <property type="match status" value="1"/>
</dbReference>
<sequence>MTRSHLLSPRLALAVALALSLLAAYFVAAAPAAQAAPAQADTIVSLVNAERSQRGLRPLRVNAALTSIAQDWSQRQAAADAMSHRPNFTANYPAGWTRAAENVAWYSADDPRAIVTSWMNSSGHRANILNPELTDIGVGYARSSSGRYYATQNFAAYPGSPVPATSIGRHDYNGDGRADVLAVNGSGQLLLYPGNGRGGWQSARTIGNGWQGHDLVAPGDFNGDGRSDLLAVAPGGQLYFYAGRTNGFAARVQIGTGWQVFTHVFSPGDFSGDGRADVIGVRPNGEMTLYYGTGAGRVSGSARIGTGWQIYNDVLPGGDFNGDGRADLFAKDASGRLFAYYNRGGSTMSSRVQIGNGWTDFRQLASVGDFNGDGATDYFAVSASTGRAYLYPGTGRSGFAPRVQIGNGWAGFTTVI</sequence>
<evidence type="ECO:0000313" key="7">
    <source>
        <dbReference type="Proteomes" id="UP001595955"/>
    </source>
</evidence>
<feature type="signal peptide" evidence="4">
    <location>
        <begin position="1"/>
        <end position="35"/>
    </location>
</feature>
<comment type="caution">
    <text evidence="6">The sequence shown here is derived from an EMBL/GenBank/DDBJ whole genome shotgun (WGS) entry which is preliminary data.</text>
</comment>
<feature type="chain" id="PRO_5045966989" evidence="4">
    <location>
        <begin position="36"/>
        <end position="416"/>
    </location>
</feature>
<dbReference type="SUPFAM" id="SSF69318">
    <property type="entry name" value="Integrin alpha N-terminal domain"/>
    <property type="match status" value="1"/>
</dbReference>
<keyword evidence="3" id="KW-0325">Glycoprotein</keyword>
<evidence type="ECO:0000256" key="1">
    <source>
        <dbReference type="ARBA" id="ARBA00022729"/>
    </source>
</evidence>
<accession>A0ABV9D8C7</accession>
<evidence type="ECO:0000256" key="4">
    <source>
        <dbReference type="SAM" id="SignalP"/>
    </source>
</evidence>
<keyword evidence="7" id="KW-1185">Reference proteome</keyword>
<dbReference type="EMBL" id="JBHSGF010000003">
    <property type="protein sequence ID" value="MFC4554872.1"/>
    <property type="molecule type" value="Genomic_DNA"/>
</dbReference>
<dbReference type="InterPro" id="IPR028994">
    <property type="entry name" value="Integrin_alpha_N"/>
</dbReference>
<dbReference type="CDD" id="cd05379">
    <property type="entry name" value="CAP_bacterial"/>
    <property type="match status" value="1"/>
</dbReference>
<keyword evidence="1 4" id="KW-0732">Signal</keyword>
<feature type="domain" description="SCP" evidence="5">
    <location>
        <begin position="38"/>
        <end position="156"/>
    </location>
</feature>
<organism evidence="6 7">
    <name type="scientific">Georgenia faecalis</name>
    <dbReference type="NCBI Taxonomy" id="2483799"/>
    <lineage>
        <taxon>Bacteria</taxon>
        <taxon>Bacillati</taxon>
        <taxon>Actinomycetota</taxon>
        <taxon>Actinomycetes</taxon>
        <taxon>Micrococcales</taxon>
        <taxon>Bogoriellaceae</taxon>
        <taxon>Georgenia</taxon>
    </lineage>
</organism>
<dbReference type="PROSITE" id="PS51318">
    <property type="entry name" value="TAT"/>
    <property type="match status" value="1"/>
</dbReference>
<dbReference type="InterPro" id="IPR035940">
    <property type="entry name" value="CAP_sf"/>
</dbReference>
<dbReference type="Pfam" id="PF00188">
    <property type="entry name" value="CAP"/>
    <property type="match status" value="1"/>
</dbReference>
<dbReference type="PANTHER" id="PTHR44103:SF1">
    <property type="entry name" value="PROPROTEIN CONVERTASE P"/>
    <property type="match status" value="1"/>
</dbReference>
<proteinExistence type="predicted"/>
<dbReference type="SUPFAM" id="SSF55797">
    <property type="entry name" value="PR-1-like"/>
    <property type="match status" value="1"/>
</dbReference>
<dbReference type="InterPro" id="IPR006311">
    <property type="entry name" value="TAT_signal"/>
</dbReference>
<dbReference type="InterPro" id="IPR013517">
    <property type="entry name" value="FG-GAP"/>
</dbReference>
<evidence type="ECO:0000256" key="3">
    <source>
        <dbReference type="ARBA" id="ARBA00023180"/>
    </source>
</evidence>
<reference evidence="7" key="1">
    <citation type="journal article" date="2019" name="Int. J. Syst. Evol. Microbiol.">
        <title>The Global Catalogue of Microorganisms (GCM) 10K type strain sequencing project: providing services to taxonomists for standard genome sequencing and annotation.</title>
        <authorList>
            <consortium name="The Broad Institute Genomics Platform"/>
            <consortium name="The Broad Institute Genome Sequencing Center for Infectious Disease"/>
            <person name="Wu L."/>
            <person name="Ma J."/>
        </authorList>
    </citation>
    <scope>NUCLEOTIDE SEQUENCE [LARGE SCALE GENOMIC DNA]</scope>
    <source>
        <strain evidence="7">JCM 3369</strain>
    </source>
</reference>
<dbReference type="InterPro" id="IPR013519">
    <property type="entry name" value="Int_alpha_beta-p"/>
</dbReference>
<gene>
    <name evidence="6" type="ORF">ACFO3F_06395</name>
</gene>
<dbReference type="Proteomes" id="UP001595955">
    <property type="component" value="Unassembled WGS sequence"/>
</dbReference>
<dbReference type="Gene3D" id="2.130.10.130">
    <property type="entry name" value="Integrin alpha, N-terminal"/>
    <property type="match status" value="2"/>
</dbReference>
<dbReference type="RefSeq" id="WP_164471257.1">
    <property type="nucleotide sequence ID" value="NZ_CP033325.1"/>
</dbReference>
<evidence type="ECO:0000256" key="2">
    <source>
        <dbReference type="ARBA" id="ARBA00022737"/>
    </source>
</evidence>